<evidence type="ECO:0000256" key="2">
    <source>
        <dbReference type="ARBA" id="ARBA00022475"/>
    </source>
</evidence>
<feature type="transmembrane region" description="Helical" evidence="7">
    <location>
        <begin position="203"/>
        <end position="223"/>
    </location>
</feature>
<dbReference type="InterPro" id="IPR004089">
    <property type="entry name" value="MCPsignal_dom"/>
</dbReference>
<gene>
    <name evidence="10" type="ORF">J2S06_000400</name>
</gene>
<dbReference type="EMBL" id="JAUSTR010000001">
    <property type="protein sequence ID" value="MDQ0161330.1"/>
    <property type="molecule type" value="Genomic_DNA"/>
</dbReference>
<comment type="similarity">
    <text evidence="5">Belongs to the methyl-accepting chemotaxis (MCP) protein family.</text>
</comment>
<dbReference type="SMART" id="SM00283">
    <property type="entry name" value="MA"/>
    <property type="match status" value="1"/>
</dbReference>
<keyword evidence="7" id="KW-1133">Transmembrane helix</keyword>
<evidence type="ECO:0000256" key="7">
    <source>
        <dbReference type="SAM" id="Phobius"/>
    </source>
</evidence>
<feature type="domain" description="HAMP" evidence="9">
    <location>
        <begin position="224"/>
        <end position="277"/>
    </location>
</feature>
<evidence type="ECO:0000259" key="9">
    <source>
        <dbReference type="PROSITE" id="PS50885"/>
    </source>
</evidence>
<dbReference type="Proteomes" id="UP001225646">
    <property type="component" value="Unassembled WGS sequence"/>
</dbReference>
<dbReference type="PROSITE" id="PS50111">
    <property type="entry name" value="CHEMOTAXIS_TRANSDUC_2"/>
    <property type="match status" value="1"/>
</dbReference>
<dbReference type="PANTHER" id="PTHR32089">
    <property type="entry name" value="METHYL-ACCEPTING CHEMOTAXIS PROTEIN MCPB"/>
    <property type="match status" value="1"/>
</dbReference>
<sequence length="583" mass="66669">MFTQIRKNTEIIRKFPQYAGWKKLHRSMNLRFLSFSARLNLFVLILLVSSICIVGFSAYKKASETTYQTIEKRLMREVNMTADMAANLMFAYVGNEKEFYQRFNNQVLPKQSSLLIQDGLPADFFVVKDEQVVPLPISERTGLTFSKELIREIIKTDHGVLHSEINGKPYTLTFKQIQELKGIFLLAVPTDSYMSPIKKLAHYTLWTAIISTAIMTIMLLFVVRSITKPLTILRNTMKEIRKGNIQKDVKINTSIPEIYSLMKSFNEMIRNMRMMLRKINSTTVELTNTGENLKISSEEVMNSNQALLNSIQIVKKGAEQTADSSEKSVKSFQDMKKMTQLVLGNIDHLYKRANDMNESAKVGEHVMANMIQTMDSFEREFNKLIETFKGVKDYSLSITKVVHIIQEIAGKTKLLALNATIEAQRAGEAGRGFAVVANEVRKLAEQSSKATVDINRSVTMMEEMTINASQEFECMFQNMLEQLSIAKQSRNSFDHLMIEIEKVNEVLRQTTKNLQKFHRIIPEMEKDTENLLSVSQETHASAEQMQVTAHEQMERIHETHHIGLKLSELAIQLSSISKKFTTS</sequence>
<keyword evidence="7" id="KW-0812">Transmembrane</keyword>
<dbReference type="InterPro" id="IPR003660">
    <property type="entry name" value="HAMP_dom"/>
</dbReference>
<proteinExistence type="inferred from homology"/>
<evidence type="ECO:0000256" key="3">
    <source>
        <dbReference type="ARBA" id="ARBA00023136"/>
    </source>
</evidence>
<dbReference type="PROSITE" id="PS50885">
    <property type="entry name" value="HAMP"/>
    <property type="match status" value="1"/>
</dbReference>
<feature type="transmembrane region" description="Helical" evidence="7">
    <location>
        <begin position="39"/>
        <end position="59"/>
    </location>
</feature>
<name>A0ABT9VKF3_9BACI</name>
<keyword evidence="3 7" id="KW-0472">Membrane</keyword>
<dbReference type="Gene3D" id="1.10.287.950">
    <property type="entry name" value="Methyl-accepting chemotaxis protein"/>
    <property type="match status" value="1"/>
</dbReference>
<evidence type="ECO:0000256" key="4">
    <source>
        <dbReference type="ARBA" id="ARBA00023224"/>
    </source>
</evidence>
<reference evidence="10 11" key="1">
    <citation type="submission" date="2023-07" db="EMBL/GenBank/DDBJ databases">
        <title>Genomic Encyclopedia of Type Strains, Phase IV (KMG-IV): sequencing the most valuable type-strain genomes for metagenomic binning, comparative biology and taxonomic classification.</title>
        <authorList>
            <person name="Goeker M."/>
        </authorList>
    </citation>
    <scope>NUCLEOTIDE SEQUENCE [LARGE SCALE GENOMIC DNA]</scope>
    <source>
        <strain evidence="10 11">DSM 19092</strain>
    </source>
</reference>
<dbReference type="Gene3D" id="6.10.340.10">
    <property type="match status" value="1"/>
</dbReference>
<evidence type="ECO:0000259" key="8">
    <source>
        <dbReference type="PROSITE" id="PS50111"/>
    </source>
</evidence>
<dbReference type="PANTHER" id="PTHR32089:SF112">
    <property type="entry name" value="LYSOZYME-LIKE PROTEIN-RELATED"/>
    <property type="match status" value="1"/>
</dbReference>
<keyword evidence="2" id="KW-1003">Cell membrane</keyword>
<dbReference type="Pfam" id="PF00015">
    <property type="entry name" value="MCPsignal"/>
    <property type="match status" value="1"/>
</dbReference>
<dbReference type="CDD" id="cd06225">
    <property type="entry name" value="HAMP"/>
    <property type="match status" value="1"/>
</dbReference>
<evidence type="ECO:0000256" key="1">
    <source>
        <dbReference type="ARBA" id="ARBA00004236"/>
    </source>
</evidence>
<protein>
    <submittedName>
        <fullName evidence="10">Methyl-accepting chemotaxis protein</fullName>
    </submittedName>
</protein>
<dbReference type="RefSeq" id="WP_419151128.1">
    <property type="nucleotide sequence ID" value="NZ_JAUSTR010000001.1"/>
</dbReference>
<dbReference type="SUPFAM" id="SSF58104">
    <property type="entry name" value="Methyl-accepting chemotaxis protein (MCP) signaling domain"/>
    <property type="match status" value="1"/>
</dbReference>
<evidence type="ECO:0000313" key="10">
    <source>
        <dbReference type="EMBL" id="MDQ0161330.1"/>
    </source>
</evidence>
<comment type="subcellular location">
    <subcellularLocation>
        <location evidence="1">Cell membrane</location>
    </subcellularLocation>
</comment>
<feature type="domain" description="Methyl-accepting transducer" evidence="8">
    <location>
        <begin position="296"/>
        <end position="546"/>
    </location>
</feature>
<dbReference type="SMART" id="SM00304">
    <property type="entry name" value="HAMP"/>
    <property type="match status" value="1"/>
</dbReference>
<organism evidence="10 11">
    <name type="scientific">Aeribacillus alveayuensis</name>
    <dbReference type="NCBI Taxonomy" id="279215"/>
    <lineage>
        <taxon>Bacteria</taxon>
        <taxon>Bacillati</taxon>
        <taxon>Bacillota</taxon>
        <taxon>Bacilli</taxon>
        <taxon>Bacillales</taxon>
        <taxon>Bacillaceae</taxon>
        <taxon>Aeribacillus</taxon>
    </lineage>
</organism>
<evidence type="ECO:0000313" key="11">
    <source>
        <dbReference type="Proteomes" id="UP001225646"/>
    </source>
</evidence>
<keyword evidence="11" id="KW-1185">Reference proteome</keyword>
<accession>A0ABT9VKF3</accession>
<comment type="caution">
    <text evidence="10">The sequence shown here is derived from an EMBL/GenBank/DDBJ whole genome shotgun (WGS) entry which is preliminary data.</text>
</comment>
<evidence type="ECO:0000256" key="5">
    <source>
        <dbReference type="ARBA" id="ARBA00029447"/>
    </source>
</evidence>
<evidence type="ECO:0000256" key="6">
    <source>
        <dbReference type="PROSITE-ProRule" id="PRU00284"/>
    </source>
</evidence>
<dbReference type="Pfam" id="PF00672">
    <property type="entry name" value="HAMP"/>
    <property type="match status" value="1"/>
</dbReference>
<keyword evidence="4 6" id="KW-0807">Transducer</keyword>